<dbReference type="FunFam" id="3.30.420.510:FF:000005">
    <property type="entry name" value="Probable pantothenate kinase"/>
    <property type="match status" value="1"/>
</dbReference>
<keyword evidence="3" id="KW-0173">Coenzyme A biosynthesis</keyword>
<dbReference type="GO" id="GO:0015937">
    <property type="term" value="P:coenzyme A biosynthetic process"/>
    <property type="evidence" value="ECO:0007669"/>
    <property type="project" value="UniProtKB-KW"/>
</dbReference>
<dbReference type="PANTHER" id="PTHR12280:SF20">
    <property type="entry name" value="4'-PHOSPHOPANTETHEINE PHOSPHATASE"/>
    <property type="match status" value="1"/>
</dbReference>
<dbReference type="AlphaFoldDB" id="A0A167VLK0"/>
<feature type="compositionally biased region" description="Polar residues" evidence="4">
    <location>
        <begin position="466"/>
        <end position="478"/>
    </location>
</feature>
<evidence type="ECO:0000313" key="6">
    <source>
        <dbReference type="Proteomes" id="UP000242877"/>
    </source>
</evidence>
<organism evidence="5 6">
    <name type="scientific">Ascosphaera apis ARSEF 7405</name>
    <dbReference type="NCBI Taxonomy" id="392613"/>
    <lineage>
        <taxon>Eukaryota</taxon>
        <taxon>Fungi</taxon>
        <taxon>Dikarya</taxon>
        <taxon>Ascomycota</taxon>
        <taxon>Pezizomycotina</taxon>
        <taxon>Eurotiomycetes</taxon>
        <taxon>Eurotiomycetidae</taxon>
        <taxon>Onygenales</taxon>
        <taxon>Ascosphaeraceae</taxon>
        <taxon>Ascosphaera</taxon>
    </lineage>
</organism>
<feature type="region of interest" description="Disordered" evidence="4">
    <location>
        <begin position="345"/>
        <end position="365"/>
    </location>
</feature>
<keyword evidence="6" id="KW-1185">Reference proteome</keyword>
<dbReference type="SUPFAM" id="SSF53067">
    <property type="entry name" value="Actin-like ATPase domain"/>
    <property type="match status" value="2"/>
</dbReference>
<dbReference type="Proteomes" id="UP000242877">
    <property type="component" value="Unassembled WGS sequence"/>
</dbReference>
<dbReference type="PANTHER" id="PTHR12280">
    <property type="entry name" value="PANTOTHENATE KINASE"/>
    <property type="match status" value="1"/>
</dbReference>
<sequence length="478" mass="52769">MSRPISPMGDADEFIPPSNPNAPFPAPATAITSRGRNSNHRHSASDLGGRVRETLENPGTVRINVRGAYIVNDEEIKERSPSEKESGNGSGTTYHATEDIRLPHHIERVSHVAVDIGGSLAKLVYFTKEVDASEDGGRLNFVNFETNNIDECIEFIRQLQEKHMKAAGTPPQDLCIVATGGGAFKYHDRLKEELGTNILREEEMECLIIGLDFFITEIPNEIFTYSETDPMRFAPARPDVYPYLLVNIGSGVSMVKVTGPRQFTRVGGTSLGGGTFWGITSLLTGVKSFDKMLQLADEGDNAGVDMLVGDIYGTDYNKIGLKKTAIASTFGKVFKTKRLREGFRERNGSEESLESPGSPSSDKPDFSIEDMSRSLLFAISNNIGQIAYLQSEKHDIRHIYFGGSFIRGHSQTMNTLSYAINFWSNGEKQAYFLRHEGYLGAVGAFLKRQPPEFGRRRSVEDFRTPQPKSTAGATETTS</sequence>
<gene>
    <name evidence="5" type="ORF">AAP_05411</name>
</gene>
<name>A0A167VLK0_9EURO</name>
<comment type="caution">
    <text evidence="5">The sequence shown here is derived from an EMBL/GenBank/DDBJ whole genome shotgun (WGS) entry which is preliminary data.</text>
</comment>
<keyword evidence="5" id="KW-0418">Kinase</keyword>
<dbReference type="EMBL" id="AZGZ01000031">
    <property type="protein sequence ID" value="KZZ87707.1"/>
    <property type="molecule type" value="Genomic_DNA"/>
</dbReference>
<dbReference type="Pfam" id="PF03630">
    <property type="entry name" value="Fumble"/>
    <property type="match status" value="1"/>
</dbReference>
<dbReference type="OrthoDB" id="498611at2759"/>
<keyword evidence="5" id="KW-0808">Transferase</keyword>
<dbReference type="GO" id="GO:0005524">
    <property type="term" value="F:ATP binding"/>
    <property type="evidence" value="ECO:0007669"/>
    <property type="project" value="UniProtKB-KW"/>
</dbReference>
<feature type="compositionally biased region" description="Basic and acidic residues" evidence="4">
    <location>
        <begin position="74"/>
        <end position="86"/>
    </location>
</feature>
<keyword evidence="1" id="KW-0547">Nucleotide-binding</keyword>
<feature type="compositionally biased region" description="Pro residues" evidence="4">
    <location>
        <begin position="17"/>
        <end position="26"/>
    </location>
</feature>
<feature type="region of interest" description="Disordered" evidence="4">
    <location>
        <begin position="74"/>
        <end position="95"/>
    </location>
</feature>
<dbReference type="NCBIfam" id="TIGR00555">
    <property type="entry name" value="panK_eukar"/>
    <property type="match status" value="1"/>
</dbReference>
<feature type="region of interest" description="Disordered" evidence="4">
    <location>
        <begin position="455"/>
        <end position="478"/>
    </location>
</feature>
<proteinExistence type="predicted"/>
<dbReference type="GO" id="GO:0005829">
    <property type="term" value="C:cytosol"/>
    <property type="evidence" value="ECO:0007669"/>
    <property type="project" value="TreeGrafter"/>
</dbReference>
<evidence type="ECO:0000256" key="4">
    <source>
        <dbReference type="SAM" id="MobiDB-lite"/>
    </source>
</evidence>
<evidence type="ECO:0000256" key="1">
    <source>
        <dbReference type="ARBA" id="ARBA00022741"/>
    </source>
</evidence>
<dbReference type="VEuPathDB" id="FungiDB:AAP_05411"/>
<evidence type="ECO:0000313" key="5">
    <source>
        <dbReference type="EMBL" id="KZZ87707.1"/>
    </source>
</evidence>
<dbReference type="InterPro" id="IPR004567">
    <property type="entry name" value="Type_II_PanK"/>
</dbReference>
<dbReference type="CDD" id="cd24123">
    <property type="entry name" value="ASKHA_NBD_PanK-II_Pank4"/>
    <property type="match status" value="1"/>
</dbReference>
<evidence type="ECO:0000256" key="3">
    <source>
        <dbReference type="ARBA" id="ARBA00022993"/>
    </source>
</evidence>
<keyword evidence="2" id="KW-0067">ATP-binding</keyword>
<dbReference type="Gene3D" id="3.30.420.510">
    <property type="match status" value="1"/>
</dbReference>
<dbReference type="InterPro" id="IPR043129">
    <property type="entry name" value="ATPase_NBD"/>
</dbReference>
<protein>
    <submittedName>
        <fullName evidence="5">Pantothenate kinase</fullName>
    </submittedName>
</protein>
<feature type="region of interest" description="Disordered" evidence="4">
    <location>
        <begin position="1"/>
        <end position="55"/>
    </location>
</feature>
<dbReference type="GO" id="GO:0005634">
    <property type="term" value="C:nucleus"/>
    <property type="evidence" value="ECO:0007669"/>
    <property type="project" value="TreeGrafter"/>
</dbReference>
<accession>A0A167VLK0</accession>
<dbReference type="FunFam" id="3.30.420.40:FF:000115">
    <property type="entry name" value="Pantothenate kinase PanK"/>
    <property type="match status" value="1"/>
</dbReference>
<dbReference type="Gene3D" id="3.30.420.40">
    <property type="match status" value="1"/>
</dbReference>
<evidence type="ECO:0000256" key="2">
    <source>
        <dbReference type="ARBA" id="ARBA00022840"/>
    </source>
</evidence>
<reference evidence="5 6" key="1">
    <citation type="journal article" date="2016" name="Genome Biol. Evol.">
        <title>Divergent and convergent evolution of fungal pathogenicity.</title>
        <authorList>
            <person name="Shang Y."/>
            <person name="Xiao G."/>
            <person name="Zheng P."/>
            <person name="Cen K."/>
            <person name="Zhan S."/>
            <person name="Wang C."/>
        </authorList>
    </citation>
    <scope>NUCLEOTIDE SEQUENCE [LARGE SCALE GENOMIC DNA]</scope>
    <source>
        <strain evidence="5 6">ARSEF 7405</strain>
    </source>
</reference>
<dbReference type="GO" id="GO:0004594">
    <property type="term" value="F:pantothenate kinase activity"/>
    <property type="evidence" value="ECO:0007669"/>
    <property type="project" value="TreeGrafter"/>
</dbReference>